<comment type="caution">
    <text evidence="2">The sequence shown here is derived from an EMBL/GenBank/DDBJ whole genome shotgun (WGS) entry which is preliminary data.</text>
</comment>
<protein>
    <submittedName>
        <fullName evidence="2">Uncharacterized protein</fullName>
    </submittedName>
</protein>
<evidence type="ECO:0000256" key="1">
    <source>
        <dbReference type="SAM" id="MobiDB-lite"/>
    </source>
</evidence>
<reference evidence="2" key="1">
    <citation type="journal article" date="2019" name="Sci. Rep.">
        <title>Draft genome of Tanacetum cinerariifolium, the natural source of mosquito coil.</title>
        <authorList>
            <person name="Yamashiro T."/>
            <person name="Shiraishi A."/>
            <person name="Satake H."/>
            <person name="Nakayama K."/>
        </authorList>
    </citation>
    <scope>NUCLEOTIDE SEQUENCE</scope>
</reference>
<proteinExistence type="predicted"/>
<organism evidence="2">
    <name type="scientific">Tanacetum cinerariifolium</name>
    <name type="common">Dalmatian daisy</name>
    <name type="synonym">Chrysanthemum cinerariifolium</name>
    <dbReference type="NCBI Taxonomy" id="118510"/>
    <lineage>
        <taxon>Eukaryota</taxon>
        <taxon>Viridiplantae</taxon>
        <taxon>Streptophyta</taxon>
        <taxon>Embryophyta</taxon>
        <taxon>Tracheophyta</taxon>
        <taxon>Spermatophyta</taxon>
        <taxon>Magnoliopsida</taxon>
        <taxon>eudicotyledons</taxon>
        <taxon>Gunneridae</taxon>
        <taxon>Pentapetalae</taxon>
        <taxon>asterids</taxon>
        <taxon>campanulids</taxon>
        <taxon>Asterales</taxon>
        <taxon>Asteraceae</taxon>
        <taxon>Asteroideae</taxon>
        <taxon>Anthemideae</taxon>
        <taxon>Anthemidinae</taxon>
        <taxon>Tanacetum</taxon>
    </lineage>
</organism>
<feature type="region of interest" description="Disordered" evidence="1">
    <location>
        <begin position="1"/>
        <end position="38"/>
    </location>
</feature>
<feature type="compositionally biased region" description="Polar residues" evidence="1">
    <location>
        <begin position="22"/>
        <end position="36"/>
    </location>
</feature>
<dbReference type="EMBL" id="BKCJ010007792">
    <property type="protein sequence ID" value="GEU79033.1"/>
    <property type="molecule type" value="Genomic_DNA"/>
</dbReference>
<evidence type="ECO:0000313" key="2">
    <source>
        <dbReference type="EMBL" id="GEU79033.1"/>
    </source>
</evidence>
<feature type="region of interest" description="Disordered" evidence="1">
    <location>
        <begin position="76"/>
        <end position="110"/>
    </location>
</feature>
<accession>A0A6L2MYT3</accession>
<name>A0A6L2MYT3_TANCI</name>
<gene>
    <name evidence="2" type="ORF">Tci_051011</name>
</gene>
<dbReference type="AlphaFoldDB" id="A0A6L2MYT3"/>
<sequence length="110" mass="12203">MDSFQGLIAKSSSSWHRPLTPSPNFMTMSIPSQDEPLTNRPVETIRLQKILLQSAIREGGAKKKGKQKPIKAIFHKESEAKKGETTADITPEHGHNITKEAKGEVKDVIE</sequence>